<protein>
    <submittedName>
        <fullName evidence="1">Uncharacterized protein</fullName>
    </submittedName>
</protein>
<reference evidence="1 2" key="1">
    <citation type="submission" date="2016-03" db="EMBL/GenBank/DDBJ databases">
        <title>Whole genome sequencing of Grifola frondosa 9006-11.</title>
        <authorList>
            <person name="Min B."/>
            <person name="Park H."/>
            <person name="Kim J.-G."/>
            <person name="Cho H."/>
            <person name="Oh Y.-L."/>
            <person name="Kong W.-S."/>
            <person name="Choi I.-G."/>
        </authorList>
    </citation>
    <scope>NUCLEOTIDE SEQUENCE [LARGE SCALE GENOMIC DNA]</scope>
    <source>
        <strain evidence="1 2">9006-11</strain>
    </source>
</reference>
<accession>A0A1C7LSL4</accession>
<name>A0A1C7LSL4_GRIFR</name>
<gene>
    <name evidence="1" type="ORF">A0H81_12379</name>
</gene>
<sequence>MPLQYIIRSELKTDDQWCRYASTRPLFSYKTRRVISIVGLMSNLLCCDKLTTSGLPRSTLKYPSTSLTSQTDVSARRLFFHEILLVIFPRFSASCFPSRWCAPGDRVCHPCMVAQHHGVWMPLGGRLFGRLHKPVVKTVISWAPSDAVLRGIFLYLGLRWVERLFAPILLSDDRNAVVSLQKFIIPVQSTASIHRFATNLEAKLSHSLHSCDVLPRPNGSFRNLKHLPRMDPVELSMRPYWRYTKGVMSAPVAWSPRSK</sequence>
<dbReference type="Proteomes" id="UP000092993">
    <property type="component" value="Unassembled WGS sequence"/>
</dbReference>
<evidence type="ECO:0000313" key="1">
    <source>
        <dbReference type="EMBL" id="OBZ67831.1"/>
    </source>
</evidence>
<evidence type="ECO:0000313" key="2">
    <source>
        <dbReference type="Proteomes" id="UP000092993"/>
    </source>
</evidence>
<dbReference type="AlphaFoldDB" id="A0A1C7LSL4"/>
<dbReference type="EMBL" id="LUGG01000023">
    <property type="protein sequence ID" value="OBZ67831.1"/>
    <property type="molecule type" value="Genomic_DNA"/>
</dbReference>
<organism evidence="1 2">
    <name type="scientific">Grifola frondosa</name>
    <name type="common">Maitake</name>
    <name type="synonym">Polyporus frondosus</name>
    <dbReference type="NCBI Taxonomy" id="5627"/>
    <lineage>
        <taxon>Eukaryota</taxon>
        <taxon>Fungi</taxon>
        <taxon>Dikarya</taxon>
        <taxon>Basidiomycota</taxon>
        <taxon>Agaricomycotina</taxon>
        <taxon>Agaricomycetes</taxon>
        <taxon>Polyporales</taxon>
        <taxon>Grifolaceae</taxon>
        <taxon>Grifola</taxon>
    </lineage>
</organism>
<keyword evidence="2" id="KW-1185">Reference proteome</keyword>
<proteinExistence type="predicted"/>
<comment type="caution">
    <text evidence="1">The sequence shown here is derived from an EMBL/GenBank/DDBJ whole genome shotgun (WGS) entry which is preliminary data.</text>
</comment>